<feature type="region of interest" description="Disordered" evidence="1">
    <location>
        <begin position="47"/>
        <end position="69"/>
    </location>
</feature>
<dbReference type="EMBL" id="MSIF01000039">
    <property type="protein sequence ID" value="OLF04717.1"/>
    <property type="molecule type" value="Genomic_DNA"/>
</dbReference>
<organism evidence="2 3">
    <name type="scientific">Actinophytocola xinjiangensis</name>
    <dbReference type="NCBI Taxonomy" id="485602"/>
    <lineage>
        <taxon>Bacteria</taxon>
        <taxon>Bacillati</taxon>
        <taxon>Actinomycetota</taxon>
        <taxon>Actinomycetes</taxon>
        <taxon>Pseudonocardiales</taxon>
        <taxon>Pseudonocardiaceae</taxon>
    </lineage>
</organism>
<keyword evidence="3" id="KW-1185">Reference proteome</keyword>
<dbReference type="Proteomes" id="UP000185696">
    <property type="component" value="Unassembled WGS sequence"/>
</dbReference>
<dbReference type="AlphaFoldDB" id="A0A7Z0WDX4"/>
<proteinExistence type="predicted"/>
<protein>
    <submittedName>
        <fullName evidence="2">Uncharacterized protein</fullName>
    </submittedName>
</protein>
<accession>A0A7Z0WDX4</accession>
<comment type="caution">
    <text evidence="2">The sequence shown here is derived from an EMBL/GenBank/DDBJ whole genome shotgun (WGS) entry which is preliminary data.</text>
</comment>
<name>A0A7Z0WDX4_9PSEU</name>
<evidence type="ECO:0000313" key="2">
    <source>
        <dbReference type="EMBL" id="OLF04717.1"/>
    </source>
</evidence>
<reference evidence="2 3" key="1">
    <citation type="submission" date="2016-12" db="EMBL/GenBank/DDBJ databases">
        <title>The draft genome sequence of Actinophytocola xinjiangensis.</title>
        <authorList>
            <person name="Wang W."/>
            <person name="Yuan L."/>
        </authorList>
    </citation>
    <scope>NUCLEOTIDE SEQUENCE [LARGE SCALE GENOMIC DNA]</scope>
    <source>
        <strain evidence="2 3">CGMCC 4.4663</strain>
    </source>
</reference>
<dbReference type="RefSeq" id="WP_075138230.1">
    <property type="nucleotide sequence ID" value="NZ_MSIF01000039.1"/>
</dbReference>
<evidence type="ECO:0000313" key="3">
    <source>
        <dbReference type="Proteomes" id="UP000185696"/>
    </source>
</evidence>
<sequence length="69" mass="7483">METQLAKWEFAMARTQMVPGDEGRAEAIAATSVLLEAAGHARNEETEAFFENQDARPASTKSGFDEPPA</sequence>
<gene>
    <name evidence="2" type="ORF">BLA60_39540</name>
</gene>
<evidence type="ECO:0000256" key="1">
    <source>
        <dbReference type="SAM" id="MobiDB-lite"/>
    </source>
</evidence>